<sequence length="244" mass="26931">MSPALMLRRGLGLSPASTSRGAPREALHAPSAPRRVPAPPSRLRLPPPTRAASNSAALPPTSPDATPRGREWYKRLFDFYLLAWMGHQVWARAVAPNWSYLAANVSLMDVLCIATMVASSLWMLHQKRQELQKRTTTFCTRVWLEAAVPWPKLERDVSTLLEGTSELLEGQKRLLEGPKGLLEGTSKLLEGQKRLLEGPKGLLRGQARISAILEEAIARQRDDIAALKRGLAQRDAHMRGAGGR</sequence>
<dbReference type="Proteomes" id="UP000612055">
    <property type="component" value="Unassembled WGS sequence"/>
</dbReference>
<feature type="compositionally biased region" description="Pro residues" evidence="1">
    <location>
        <begin position="36"/>
        <end position="49"/>
    </location>
</feature>
<accession>A0A835YCV1</accession>
<protein>
    <submittedName>
        <fullName evidence="2">Uncharacterized protein</fullName>
    </submittedName>
</protein>
<reference evidence="2" key="1">
    <citation type="journal article" date="2020" name="bioRxiv">
        <title>Comparative genomics of Chlamydomonas.</title>
        <authorList>
            <person name="Craig R.J."/>
            <person name="Hasan A.R."/>
            <person name="Ness R.W."/>
            <person name="Keightley P.D."/>
        </authorList>
    </citation>
    <scope>NUCLEOTIDE SEQUENCE</scope>
    <source>
        <strain evidence="2">CCAP 11/70</strain>
    </source>
</reference>
<organism evidence="2 3">
    <name type="scientific">Edaphochlamys debaryana</name>
    <dbReference type="NCBI Taxonomy" id="47281"/>
    <lineage>
        <taxon>Eukaryota</taxon>
        <taxon>Viridiplantae</taxon>
        <taxon>Chlorophyta</taxon>
        <taxon>core chlorophytes</taxon>
        <taxon>Chlorophyceae</taxon>
        <taxon>CS clade</taxon>
        <taxon>Chlamydomonadales</taxon>
        <taxon>Chlamydomonadales incertae sedis</taxon>
        <taxon>Edaphochlamys</taxon>
    </lineage>
</organism>
<evidence type="ECO:0000256" key="1">
    <source>
        <dbReference type="SAM" id="MobiDB-lite"/>
    </source>
</evidence>
<dbReference type="EMBL" id="JAEHOE010000003">
    <property type="protein sequence ID" value="KAG2500550.1"/>
    <property type="molecule type" value="Genomic_DNA"/>
</dbReference>
<evidence type="ECO:0000313" key="2">
    <source>
        <dbReference type="EMBL" id="KAG2500550.1"/>
    </source>
</evidence>
<gene>
    <name evidence="2" type="ORF">HYH03_001324</name>
</gene>
<feature type="region of interest" description="Disordered" evidence="1">
    <location>
        <begin position="1"/>
        <end position="66"/>
    </location>
</feature>
<proteinExistence type="predicted"/>
<keyword evidence="3" id="KW-1185">Reference proteome</keyword>
<name>A0A835YCV1_9CHLO</name>
<dbReference type="AlphaFoldDB" id="A0A835YCV1"/>
<comment type="caution">
    <text evidence="2">The sequence shown here is derived from an EMBL/GenBank/DDBJ whole genome shotgun (WGS) entry which is preliminary data.</text>
</comment>
<evidence type="ECO:0000313" key="3">
    <source>
        <dbReference type="Proteomes" id="UP000612055"/>
    </source>
</evidence>